<dbReference type="EMBL" id="SLTX01000001">
    <property type="protein sequence ID" value="TDB07228.1"/>
    <property type="molecule type" value="Genomic_DNA"/>
</dbReference>
<proteinExistence type="predicted"/>
<evidence type="ECO:0000313" key="9">
    <source>
        <dbReference type="Proteomes" id="UP000283678"/>
    </source>
</evidence>
<dbReference type="EMBL" id="SLTU01000001">
    <property type="protein sequence ID" value="TDA76478.1"/>
    <property type="molecule type" value="Genomic_DNA"/>
</dbReference>
<dbReference type="Proteomes" id="UP000441162">
    <property type="component" value="Unassembled WGS sequence"/>
</dbReference>
<evidence type="ECO:0000313" key="14">
    <source>
        <dbReference type="Proteomes" id="UP000481616"/>
    </source>
</evidence>
<dbReference type="AlphaFoldDB" id="A0A1Y4PPQ3"/>
<organism evidence="7 10">
    <name type="scientific">Phocaeicola dorei</name>
    <dbReference type="NCBI Taxonomy" id="357276"/>
    <lineage>
        <taxon>Bacteria</taxon>
        <taxon>Pseudomonadati</taxon>
        <taxon>Bacteroidota</taxon>
        <taxon>Bacteroidia</taxon>
        <taxon>Bacteroidales</taxon>
        <taxon>Bacteroidaceae</taxon>
        <taxon>Phocaeicola</taxon>
    </lineage>
</organism>
<dbReference type="EMBL" id="VVZV01000001">
    <property type="protein sequence ID" value="KAA5325005.1"/>
    <property type="molecule type" value="Genomic_DNA"/>
</dbReference>
<evidence type="ECO:0000313" key="6">
    <source>
        <dbReference type="EMBL" id="RGV80415.1"/>
    </source>
</evidence>
<dbReference type="EMBL" id="VVZA01000001">
    <property type="protein sequence ID" value="KAA5408220.1"/>
    <property type="molecule type" value="Genomic_DNA"/>
</dbReference>
<evidence type="ECO:0000313" key="15">
    <source>
        <dbReference type="Proteomes" id="UP000481700"/>
    </source>
</evidence>
<evidence type="ECO:0000313" key="12">
    <source>
        <dbReference type="Proteomes" id="UP000347681"/>
    </source>
</evidence>
<reference evidence="12 13" key="2">
    <citation type="journal article" date="2019" name="Nat. Med.">
        <title>A library of human gut bacterial isolates paired with longitudinal multiomics data enables mechanistic microbiome research.</title>
        <authorList>
            <person name="Poyet M."/>
            <person name="Groussin M."/>
            <person name="Gibbons S.M."/>
            <person name="Avila-Pacheco J."/>
            <person name="Jiang X."/>
            <person name="Kearney S.M."/>
            <person name="Perrotta A.R."/>
            <person name="Berdy B."/>
            <person name="Zhao S."/>
            <person name="Lieberman T.D."/>
            <person name="Swanson P.K."/>
            <person name="Smith M."/>
            <person name="Roesemann S."/>
            <person name="Alexander J.E."/>
            <person name="Rich S.A."/>
            <person name="Livny J."/>
            <person name="Vlamakis H."/>
            <person name="Clish C."/>
            <person name="Bullock K."/>
            <person name="Deik A."/>
            <person name="Scott J."/>
            <person name="Pierce K.A."/>
            <person name="Xavier R.J."/>
            <person name="Alm E.J."/>
        </authorList>
    </citation>
    <scope>NUCLEOTIDE SEQUENCE [LARGE SCALE GENOMIC DNA]</scope>
    <source>
        <strain evidence="4 14">BIOML-A1</strain>
        <strain evidence="1 15">BIOML-A25</strain>
        <strain evidence="5 13">BIOML-A4</strain>
        <strain evidence="2 12">BIOML-A5</strain>
        <strain evidence="3">BIOML-A8</strain>
    </source>
</reference>
<dbReference type="EMBL" id="QRZL01000003">
    <property type="protein sequence ID" value="RGV80415.1"/>
    <property type="molecule type" value="Genomic_DNA"/>
</dbReference>
<comment type="caution">
    <text evidence="7">The sequence shown here is derived from an EMBL/GenBank/DDBJ whole genome shotgun (WGS) entry which is preliminary data.</text>
</comment>
<dbReference type="Proteomes" id="UP000481616">
    <property type="component" value="Unassembled WGS sequence"/>
</dbReference>
<reference evidence="6 9" key="1">
    <citation type="submission" date="2018-08" db="EMBL/GenBank/DDBJ databases">
        <title>A genome reference for cultivated species of the human gut microbiota.</title>
        <authorList>
            <person name="Zou Y."/>
            <person name="Xue W."/>
            <person name="Luo G."/>
        </authorList>
    </citation>
    <scope>NUCLEOTIDE SEQUENCE [LARGE SCALE GENOMIC DNA]</scope>
    <source>
        <strain evidence="6 9">AF14-1AC</strain>
    </source>
</reference>
<evidence type="ECO:0000313" key="10">
    <source>
        <dbReference type="Proteomes" id="UP000294527"/>
    </source>
</evidence>
<evidence type="ECO:0000313" key="5">
    <source>
        <dbReference type="EMBL" id="KAA5408220.1"/>
    </source>
</evidence>
<evidence type="ECO:0000313" key="3">
    <source>
        <dbReference type="EMBL" id="KAA5388320.1"/>
    </source>
</evidence>
<dbReference type="Proteomes" id="UP000481700">
    <property type="component" value="Unassembled WGS sequence"/>
</dbReference>
<dbReference type="EMBL" id="VVZB01000002">
    <property type="protein sequence ID" value="KAA5385362.1"/>
    <property type="molecule type" value="Genomic_DNA"/>
</dbReference>
<dbReference type="EMBL" id="VVYY01000002">
    <property type="protein sequence ID" value="KAA5400373.1"/>
    <property type="molecule type" value="Genomic_DNA"/>
</dbReference>
<evidence type="ECO:0000313" key="13">
    <source>
        <dbReference type="Proteomes" id="UP000441162"/>
    </source>
</evidence>
<evidence type="ECO:0000313" key="11">
    <source>
        <dbReference type="Proteomes" id="UP000294834"/>
    </source>
</evidence>
<gene>
    <name evidence="6" type="ORF">DWW04_05195</name>
    <name evidence="7" type="ORF">E1I98_08995</name>
    <name evidence="8" type="ORF">E1J06_07265</name>
    <name evidence="3" type="ORF">F2Y44_00965</name>
    <name evidence="5" type="ORF">F2Y51_02175</name>
    <name evidence="4" type="ORF">F2Y58_03300</name>
    <name evidence="2" type="ORF">F2Y61_05910</name>
    <name evidence="1" type="ORF">F2Z07_01195</name>
</gene>
<dbReference type="Proteomes" id="UP000347681">
    <property type="component" value="Unassembled WGS sequence"/>
</dbReference>
<dbReference type="Proteomes" id="UP000283678">
    <property type="component" value="Unassembled WGS sequence"/>
</dbReference>
<dbReference type="Proteomes" id="UP000294834">
    <property type="component" value="Unassembled WGS sequence"/>
</dbReference>
<accession>A0A1Y4PPQ3</accession>
<protein>
    <submittedName>
        <fullName evidence="7">Uncharacterized protein</fullName>
    </submittedName>
</protein>
<evidence type="ECO:0000313" key="8">
    <source>
        <dbReference type="EMBL" id="TDB07228.1"/>
    </source>
</evidence>
<sequence>MTSFAQSFPELCLKFYQIHLLLAEGLSQKRDKAKVFLYEISDEPGFLEPNKNSWTSCSYNYRVSEGRVGYKIKEEMI</sequence>
<name>A0A1Y4PPQ3_9BACT</name>
<evidence type="ECO:0000313" key="1">
    <source>
        <dbReference type="EMBL" id="KAA5325005.1"/>
    </source>
</evidence>
<evidence type="ECO:0000313" key="7">
    <source>
        <dbReference type="EMBL" id="TDA76478.1"/>
    </source>
</evidence>
<dbReference type="EMBL" id="VVZE01000001">
    <property type="protein sequence ID" value="KAA5388320.1"/>
    <property type="molecule type" value="Genomic_DNA"/>
</dbReference>
<reference evidence="10 11" key="3">
    <citation type="journal article" date="2019" name="Nat. Microbiol.">
        <title>Genomic variation and strain-specific functional adaptation in the human gut microbiome during early life.</title>
        <authorList>
            <person name="Vatanen T."/>
            <person name="Plichta D.R."/>
            <person name="Somani J."/>
            <person name="Munch P.C."/>
            <person name="Arthur T.D."/>
            <person name="Hall A.B."/>
            <person name="Rudolf S."/>
            <person name="Oakeley E.J."/>
            <person name="Ke X."/>
            <person name="Young R.A."/>
            <person name="Haiser H.J."/>
            <person name="Kolde R."/>
            <person name="Yassour M."/>
            <person name="Luopajarvi K."/>
            <person name="Siljander H."/>
            <person name="Virtanen S.M."/>
            <person name="Ilonen J."/>
            <person name="Uibo R."/>
            <person name="Tillmann V."/>
            <person name="Mokurov S."/>
            <person name="Dorshakova N."/>
            <person name="Porter J.A."/>
            <person name="McHardy A.C."/>
            <person name="Lahdesmaki H."/>
            <person name="Vlamakis H."/>
            <person name="Huttenhower C."/>
            <person name="Knip M."/>
            <person name="Xavier R.J."/>
        </authorList>
    </citation>
    <scope>NUCLEOTIDE SEQUENCE [LARGE SCALE GENOMIC DNA]</scope>
    <source>
        <strain evidence="7 10">RJX1047</strain>
        <strain evidence="8 11">RJX1052</strain>
    </source>
</reference>
<dbReference type="Proteomes" id="UP000294527">
    <property type="component" value="Unassembled WGS sequence"/>
</dbReference>
<evidence type="ECO:0000313" key="2">
    <source>
        <dbReference type="EMBL" id="KAA5385362.1"/>
    </source>
</evidence>
<evidence type="ECO:0000313" key="4">
    <source>
        <dbReference type="EMBL" id="KAA5400373.1"/>
    </source>
</evidence>